<organism evidence="3 4">
    <name type="scientific">Magnaporthiopsis poae (strain ATCC 64411 / 73-15)</name>
    <name type="common">Kentucky bluegrass fungus</name>
    <name type="synonym">Magnaporthe poae</name>
    <dbReference type="NCBI Taxonomy" id="644358"/>
    <lineage>
        <taxon>Eukaryota</taxon>
        <taxon>Fungi</taxon>
        <taxon>Dikarya</taxon>
        <taxon>Ascomycota</taxon>
        <taxon>Pezizomycotina</taxon>
        <taxon>Sordariomycetes</taxon>
        <taxon>Sordariomycetidae</taxon>
        <taxon>Magnaporthales</taxon>
        <taxon>Magnaporthaceae</taxon>
        <taxon>Magnaporthiopsis</taxon>
    </lineage>
</organism>
<evidence type="ECO:0000313" key="2">
    <source>
        <dbReference type="EMBL" id="KLU89953.1"/>
    </source>
</evidence>
<proteinExistence type="predicted"/>
<dbReference type="Pfam" id="PF09362">
    <property type="entry name" value="DUF1996"/>
    <property type="match status" value="1"/>
</dbReference>
<dbReference type="Proteomes" id="UP000011715">
    <property type="component" value="Unassembled WGS sequence"/>
</dbReference>
<dbReference type="OMA" id="ANCKDGI"/>
<keyword evidence="4" id="KW-1185">Reference proteome</keyword>
<dbReference type="OrthoDB" id="74764at2759"/>
<dbReference type="EMBL" id="GL876974">
    <property type="protein sequence ID" value="KLU89953.1"/>
    <property type="molecule type" value="Genomic_DNA"/>
</dbReference>
<evidence type="ECO:0000313" key="3">
    <source>
        <dbReference type="EnsemblFungi" id="MAPG_08920T0"/>
    </source>
</evidence>
<dbReference type="eggNOG" id="ENOG502QW32">
    <property type="taxonomic scope" value="Eukaryota"/>
</dbReference>
<dbReference type="EnsemblFungi" id="MAPG_08920T0">
    <property type="protein sequence ID" value="MAPG_08920T0"/>
    <property type="gene ID" value="MAPG_08920"/>
</dbReference>
<dbReference type="EMBL" id="ADBL01002176">
    <property type="status" value="NOT_ANNOTATED_CDS"/>
    <property type="molecule type" value="Genomic_DNA"/>
</dbReference>
<gene>
    <name evidence="2" type="ORF">MAPG_08920</name>
</gene>
<dbReference type="VEuPathDB" id="FungiDB:MAPG_08920"/>
<reference evidence="3" key="4">
    <citation type="journal article" date="2015" name="G3 (Bethesda)">
        <title>Genome sequences of three phytopathogenic species of the Magnaporthaceae family of fungi.</title>
        <authorList>
            <person name="Okagaki L.H."/>
            <person name="Nunes C.C."/>
            <person name="Sailsbery J."/>
            <person name="Clay B."/>
            <person name="Brown D."/>
            <person name="John T."/>
            <person name="Oh Y."/>
            <person name="Young N."/>
            <person name="Fitzgerald M."/>
            <person name="Haas B.J."/>
            <person name="Zeng Q."/>
            <person name="Young S."/>
            <person name="Adiconis X."/>
            <person name="Fan L."/>
            <person name="Levin J.Z."/>
            <person name="Mitchell T.K."/>
            <person name="Okubara P.A."/>
            <person name="Farman M.L."/>
            <person name="Kohn L.M."/>
            <person name="Birren B."/>
            <person name="Ma L.-J."/>
            <person name="Dean R.A."/>
        </authorList>
    </citation>
    <scope>NUCLEOTIDE SEQUENCE</scope>
    <source>
        <strain evidence="3">ATCC 64411 / 73-15</strain>
    </source>
</reference>
<dbReference type="EMBL" id="ADBL01002175">
    <property type="status" value="NOT_ANNOTATED_CDS"/>
    <property type="molecule type" value="Genomic_DNA"/>
</dbReference>
<reference evidence="4" key="2">
    <citation type="submission" date="2010-05" db="EMBL/GenBank/DDBJ databases">
        <title>The genome sequence of Magnaporthe poae strain ATCC 64411.</title>
        <authorList>
            <person name="Ma L.-J."/>
            <person name="Dead R."/>
            <person name="Young S."/>
            <person name="Zeng Q."/>
            <person name="Koehrsen M."/>
            <person name="Alvarado L."/>
            <person name="Berlin A."/>
            <person name="Chapman S.B."/>
            <person name="Chen Z."/>
            <person name="Freedman E."/>
            <person name="Gellesch M."/>
            <person name="Goldberg J."/>
            <person name="Griggs A."/>
            <person name="Gujja S."/>
            <person name="Heilman E.R."/>
            <person name="Heiman D."/>
            <person name="Hepburn T."/>
            <person name="Howarth C."/>
            <person name="Jen D."/>
            <person name="Larson L."/>
            <person name="Mehta T."/>
            <person name="Neiman D."/>
            <person name="Pearson M."/>
            <person name="Roberts A."/>
            <person name="Saif S."/>
            <person name="Shea T."/>
            <person name="Shenoy N."/>
            <person name="Sisk P."/>
            <person name="Stolte C."/>
            <person name="Sykes S."/>
            <person name="Walk T."/>
            <person name="White J."/>
            <person name="Yandava C."/>
            <person name="Haas B."/>
            <person name="Nusbaum C."/>
            <person name="Birren B."/>
        </authorList>
    </citation>
    <scope>NUCLEOTIDE SEQUENCE [LARGE SCALE GENOMIC DNA]</scope>
    <source>
        <strain evidence="4">ATCC 64411 / 73-15</strain>
    </source>
</reference>
<accession>A0A0C4E8L1</accession>
<dbReference type="PANTHER" id="PTHR43662:SF7">
    <property type="entry name" value="DUF1996 DOMAIN-CONTAINING PROTEIN"/>
    <property type="match status" value="1"/>
</dbReference>
<feature type="domain" description="DUF1996" evidence="1">
    <location>
        <begin position="34"/>
        <end position="290"/>
    </location>
</feature>
<protein>
    <recommendedName>
        <fullName evidence="1">DUF1996 domain-containing protein</fullName>
    </recommendedName>
</protein>
<dbReference type="AlphaFoldDB" id="A0A0C4E8L1"/>
<dbReference type="InterPro" id="IPR018535">
    <property type="entry name" value="DUF1996"/>
</dbReference>
<dbReference type="PANTHER" id="PTHR43662">
    <property type="match status" value="1"/>
</dbReference>
<reference evidence="2" key="3">
    <citation type="submission" date="2011-03" db="EMBL/GenBank/DDBJ databases">
        <title>Annotation of Magnaporthe poae ATCC 64411.</title>
        <authorList>
            <person name="Ma L.-J."/>
            <person name="Dead R."/>
            <person name="Young S.K."/>
            <person name="Zeng Q."/>
            <person name="Gargeya S."/>
            <person name="Fitzgerald M."/>
            <person name="Haas B."/>
            <person name="Abouelleil A."/>
            <person name="Alvarado L."/>
            <person name="Arachchi H.M."/>
            <person name="Berlin A."/>
            <person name="Brown A."/>
            <person name="Chapman S.B."/>
            <person name="Chen Z."/>
            <person name="Dunbar C."/>
            <person name="Freedman E."/>
            <person name="Gearin G."/>
            <person name="Gellesch M."/>
            <person name="Goldberg J."/>
            <person name="Griggs A."/>
            <person name="Gujja S."/>
            <person name="Heiman D."/>
            <person name="Howarth C."/>
            <person name="Larson L."/>
            <person name="Lui A."/>
            <person name="MacDonald P.J.P."/>
            <person name="Mehta T."/>
            <person name="Montmayeur A."/>
            <person name="Murphy C."/>
            <person name="Neiman D."/>
            <person name="Pearson M."/>
            <person name="Priest M."/>
            <person name="Roberts A."/>
            <person name="Saif S."/>
            <person name="Shea T."/>
            <person name="Shenoy N."/>
            <person name="Sisk P."/>
            <person name="Stolte C."/>
            <person name="Sykes S."/>
            <person name="Yandava C."/>
            <person name="Wortman J."/>
            <person name="Nusbaum C."/>
            <person name="Birren B."/>
        </authorList>
    </citation>
    <scope>NUCLEOTIDE SEQUENCE</scope>
    <source>
        <strain evidence="2">ATCC 64411</strain>
    </source>
</reference>
<reference evidence="3" key="5">
    <citation type="submission" date="2015-06" db="UniProtKB">
        <authorList>
            <consortium name="EnsemblFungi"/>
        </authorList>
    </citation>
    <scope>IDENTIFICATION</scope>
    <source>
        <strain evidence="3">ATCC 64411</strain>
    </source>
</reference>
<sequence>MRFTTLAAAGSMALGVDAFWRMECRLRSGLARIDPLVSPSEVSQHVHSIHGSGGFGPSATYDDLVKSDCTSCAVEQDKSAYWHPSLYFRDAATGKFEIVEQKGGMLAYYLLFKNSNDQQVKAFPKNFRMIAGDTTRRNYSTSLGDVNKPDPEKSAWAMLGQTNQADLQARALGFNCLNYAKAPEGSLYRHFLPDKAYLDANCVNGVRFELMFPSCWNGKDTDSPNHRDHVAYPDLVMTGSCPEGYPVRLISLFYETIWDTYAFKDRDGQFVISNGDVSGFGYHGDFMTGWDVGFLQQAADQCTNPSGRIEDCPLFTLQADAQSAKCGIKLPDAIKNENVLKDLASLPGNYVTEGNVVRKILWAEEIMYVTDYDDSTTTVTTTPAAAATPAPQVRRHLRHLRRHAGHRF</sequence>
<dbReference type="STRING" id="644358.A0A0C4E8L1"/>
<evidence type="ECO:0000259" key="1">
    <source>
        <dbReference type="Pfam" id="PF09362"/>
    </source>
</evidence>
<reference evidence="2" key="1">
    <citation type="submission" date="2010-05" db="EMBL/GenBank/DDBJ databases">
        <title>The Genome Sequence of Magnaporthe poae strain ATCC 64411.</title>
        <authorList>
            <consortium name="The Broad Institute Genome Sequencing Platform"/>
            <consortium name="Broad Institute Genome Sequencing Center for Infectious Disease"/>
            <person name="Ma L.-J."/>
            <person name="Dead R."/>
            <person name="Young S."/>
            <person name="Zeng Q."/>
            <person name="Koehrsen M."/>
            <person name="Alvarado L."/>
            <person name="Berlin A."/>
            <person name="Chapman S.B."/>
            <person name="Chen Z."/>
            <person name="Freedman E."/>
            <person name="Gellesch M."/>
            <person name="Goldberg J."/>
            <person name="Griggs A."/>
            <person name="Gujja S."/>
            <person name="Heilman E.R."/>
            <person name="Heiman D."/>
            <person name="Hepburn T."/>
            <person name="Howarth C."/>
            <person name="Jen D."/>
            <person name="Larson L."/>
            <person name="Mehta T."/>
            <person name="Neiman D."/>
            <person name="Pearson M."/>
            <person name="Roberts A."/>
            <person name="Saif S."/>
            <person name="Shea T."/>
            <person name="Shenoy N."/>
            <person name="Sisk P."/>
            <person name="Stolte C."/>
            <person name="Sykes S."/>
            <person name="Walk T."/>
            <person name="White J."/>
            <person name="Yandava C."/>
            <person name="Haas B."/>
            <person name="Nusbaum C."/>
            <person name="Birren B."/>
        </authorList>
    </citation>
    <scope>NUCLEOTIDE SEQUENCE</scope>
    <source>
        <strain evidence="2">ATCC 64411</strain>
    </source>
</reference>
<name>A0A0C4E8L1_MAGP6</name>
<evidence type="ECO:0000313" key="4">
    <source>
        <dbReference type="Proteomes" id="UP000011715"/>
    </source>
</evidence>